<dbReference type="Pfam" id="PF01546">
    <property type="entry name" value="Peptidase_M20"/>
    <property type="match status" value="1"/>
</dbReference>
<proteinExistence type="inferred from homology"/>
<evidence type="ECO:0000256" key="1">
    <source>
        <dbReference type="ARBA" id="ARBA00003007"/>
    </source>
</evidence>
<gene>
    <name evidence="7" type="ORF">U9M48_012221</name>
</gene>
<comment type="similarity">
    <text evidence="2">Belongs to the peptidase M20 family.</text>
</comment>
<dbReference type="SUPFAM" id="SSF53187">
    <property type="entry name" value="Zn-dependent exopeptidases"/>
    <property type="match status" value="1"/>
</dbReference>
<keyword evidence="4" id="KW-0378">Hydrolase</keyword>
<evidence type="ECO:0000256" key="2">
    <source>
        <dbReference type="ARBA" id="ARBA00006153"/>
    </source>
</evidence>
<dbReference type="NCBIfam" id="TIGR01891">
    <property type="entry name" value="amidohydrolases"/>
    <property type="match status" value="1"/>
</dbReference>
<dbReference type="PANTHER" id="PTHR11014">
    <property type="entry name" value="PEPTIDASE M20 FAMILY MEMBER"/>
    <property type="match status" value="1"/>
</dbReference>
<evidence type="ECO:0000256" key="5">
    <source>
        <dbReference type="SAM" id="Phobius"/>
    </source>
</evidence>
<name>A0AAQ3WIC2_PASNO</name>
<evidence type="ECO:0000313" key="8">
    <source>
        <dbReference type="Proteomes" id="UP001341281"/>
    </source>
</evidence>
<comment type="function">
    <text evidence="1">Hydrolyzes certain amino acid conjugates of the plant growth regulator indole-3-acetic acid (IAA).</text>
</comment>
<keyword evidence="5" id="KW-0812">Transmembrane</keyword>
<feature type="transmembrane region" description="Helical" evidence="5">
    <location>
        <begin position="55"/>
        <end position="74"/>
    </location>
</feature>
<evidence type="ECO:0000313" key="7">
    <source>
        <dbReference type="EMBL" id="WVZ62473.1"/>
    </source>
</evidence>
<dbReference type="Proteomes" id="UP001341281">
    <property type="component" value="Chromosome 03"/>
</dbReference>
<reference evidence="7 8" key="1">
    <citation type="submission" date="2024-02" db="EMBL/GenBank/DDBJ databases">
        <title>High-quality chromosome-scale genome assembly of Pensacola bahiagrass (Paspalum notatum Flugge var. saurae).</title>
        <authorList>
            <person name="Vega J.M."/>
            <person name="Podio M."/>
            <person name="Orjuela J."/>
            <person name="Siena L.A."/>
            <person name="Pessino S.C."/>
            <person name="Combes M.C."/>
            <person name="Mariac C."/>
            <person name="Albertini E."/>
            <person name="Pupilli F."/>
            <person name="Ortiz J.P.A."/>
            <person name="Leblanc O."/>
        </authorList>
    </citation>
    <scope>NUCLEOTIDE SEQUENCE [LARGE SCALE GENOMIC DNA]</scope>
    <source>
        <strain evidence="7">R1</strain>
        <tissue evidence="7">Leaf</tissue>
    </source>
</reference>
<keyword evidence="8" id="KW-1185">Reference proteome</keyword>
<feature type="domain" description="Peptidase M20 dimerisation" evidence="6">
    <location>
        <begin position="272"/>
        <end position="364"/>
    </location>
</feature>
<dbReference type="EMBL" id="CP144747">
    <property type="protein sequence ID" value="WVZ62473.1"/>
    <property type="molecule type" value="Genomic_DNA"/>
</dbReference>
<dbReference type="InterPro" id="IPR044757">
    <property type="entry name" value="ILR1-like_Hyd"/>
</dbReference>
<dbReference type="InterPro" id="IPR002933">
    <property type="entry name" value="Peptidase_M20"/>
</dbReference>
<keyword evidence="5" id="KW-1133">Transmembrane helix</keyword>
<dbReference type="AlphaFoldDB" id="A0AAQ3WIC2"/>
<dbReference type="PANTHER" id="PTHR11014:SF167">
    <property type="entry name" value="IAA-AMINO ACID HYDROLASE ILR1-LIKE 9"/>
    <property type="match status" value="1"/>
</dbReference>
<dbReference type="CDD" id="cd08017">
    <property type="entry name" value="M20_IAA_Hyd"/>
    <property type="match status" value="1"/>
</dbReference>
<keyword evidence="5" id="KW-0472">Membrane</keyword>
<evidence type="ECO:0000256" key="3">
    <source>
        <dbReference type="ARBA" id="ARBA00022729"/>
    </source>
</evidence>
<dbReference type="Gene3D" id="3.40.630.10">
    <property type="entry name" value="Zn peptidases"/>
    <property type="match status" value="1"/>
</dbReference>
<protein>
    <recommendedName>
        <fullName evidence="6">Peptidase M20 dimerisation domain-containing protein</fullName>
    </recommendedName>
</protein>
<dbReference type="InterPro" id="IPR017439">
    <property type="entry name" value="Amidohydrolase"/>
</dbReference>
<dbReference type="GO" id="GO:0009850">
    <property type="term" value="P:auxin metabolic process"/>
    <property type="evidence" value="ECO:0007669"/>
    <property type="project" value="InterPro"/>
</dbReference>
<keyword evidence="3" id="KW-0732">Signal</keyword>
<dbReference type="GO" id="GO:0005783">
    <property type="term" value="C:endoplasmic reticulum"/>
    <property type="evidence" value="ECO:0007669"/>
    <property type="project" value="TreeGrafter"/>
</dbReference>
<organism evidence="7 8">
    <name type="scientific">Paspalum notatum var. saurae</name>
    <dbReference type="NCBI Taxonomy" id="547442"/>
    <lineage>
        <taxon>Eukaryota</taxon>
        <taxon>Viridiplantae</taxon>
        <taxon>Streptophyta</taxon>
        <taxon>Embryophyta</taxon>
        <taxon>Tracheophyta</taxon>
        <taxon>Spermatophyta</taxon>
        <taxon>Magnoliopsida</taxon>
        <taxon>Liliopsida</taxon>
        <taxon>Poales</taxon>
        <taxon>Poaceae</taxon>
        <taxon>PACMAD clade</taxon>
        <taxon>Panicoideae</taxon>
        <taxon>Andropogonodae</taxon>
        <taxon>Paspaleae</taxon>
        <taxon>Paspalinae</taxon>
        <taxon>Paspalum</taxon>
    </lineage>
</organism>
<dbReference type="GO" id="GO:0010179">
    <property type="term" value="F:IAA-Ala conjugate hydrolase activity"/>
    <property type="evidence" value="ECO:0007669"/>
    <property type="project" value="TreeGrafter"/>
</dbReference>
<dbReference type="InterPro" id="IPR036264">
    <property type="entry name" value="Bact_exopeptidase_dim_dom"/>
</dbReference>
<sequence>MTRAKNGKCVVPWAVWWPKNPEISTRPHHFEAAIVVPNQPVISTPTTMDASRSRLLLLLLLLLPLLLLCARLSAASPDSPAPLAAAELLGEARAPGFAAWLRGVRRRIHQRPELAFQEHRTSALVRAELDAIGVPYTWPVARTGVVATVAGAAGGPVVALRADMDALPVQELVDWEYKSQETGKMHACGHDAHTTMLLGAAKILHDHKSDLKGTVKLVFQPAEEGQGGAYYVLQEGVLDDASAIFGLHVDPVLPVGVVSSRPGPFAATATRFLATVTGKGGHAAKPHESIDPVVAASTAILGLQQIISREVDPLQGAVVSITFVKGGEAYNAIPEYVTFGGTLRSMTNEGLSYLKKRIKEIVEGQSAVHHCTASVDFMEDKMMQYPAVINDEGMYAHAKAVAQSLLGEKNVKLGPQVMGAEDFGFYAQRMAGAFFTIGVGNRSTMEIVHSTHSPYFVIDEEVLPIGAAFHASVAIEYLKKHALD</sequence>
<evidence type="ECO:0000256" key="4">
    <source>
        <dbReference type="ARBA" id="ARBA00022801"/>
    </source>
</evidence>
<dbReference type="FunFam" id="3.30.70.360:FF:000001">
    <property type="entry name" value="N-acetyldiaminopimelate deacetylase"/>
    <property type="match status" value="1"/>
</dbReference>
<evidence type="ECO:0000259" key="6">
    <source>
        <dbReference type="Pfam" id="PF07687"/>
    </source>
</evidence>
<accession>A0AAQ3WIC2</accession>
<dbReference type="SUPFAM" id="SSF55031">
    <property type="entry name" value="Bacterial exopeptidase dimerisation domain"/>
    <property type="match status" value="1"/>
</dbReference>
<dbReference type="InterPro" id="IPR011650">
    <property type="entry name" value="Peptidase_M20_dimer"/>
</dbReference>
<dbReference type="Pfam" id="PF07687">
    <property type="entry name" value="M20_dimer"/>
    <property type="match status" value="1"/>
</dbReference>
<dbReference type="Gene3D" id="3.30.70.360">
    <property type="match status" value="1"/>
</dbReference>